<comment type="similarity">
    <text evidence="1">Belongs to the PIGL family.</text>
</comment>
<dbReference type="Gene3D" id="3.40.50.10320">
    <property type="entry name" value="LmbE-like"/>
    <property type="match status" value="1"/>
</dbReference>
<dbReference type="STRING" id="100787.A0A0G4MG41"/>
<dbReference type="InterPro" id="IPR024078">
    <property type="entry name" value="LmbE-like_dom_sf"/>
</dbReference>
<dbReference type="PANTHER" id="PTHR43721:SF9">
    <property type="entry name" value="GTP-BINDING PROTEIN 1"/>
    <property type="match status" value="1"/>
</dbReference>
<feature type="region of interest" description="Disordered" evidence="5">
    <location>
        <begin position="780"/>
        <end position="818"/>
    </location>
</feature>
<dbReference type="SUPFAM" id="SSF102588">
    <property type="entry name" value="LmbE-like"/>
    <property type="match status" value="1"/>
</dbReference>
<dbReference type="InterPro" id="IPR003737">
    <property type="entry name" value="GlcNAc_PI_deacetylase-related"/>
</dbReference>
<evidence type="ECO:0000256" key="5">
    <source>
        <dbReference type="SAM" id="MobiDB-lite"/>
    </source>
</evidence>
<dbReference type="PANTHER" id="PTHR43721">
    <property type="entry name" value="ELONGATION FACTOR TU-RELATED"/>
    <property type="match status" value="1"/>
</dbReference>
<dbReference type="Pfam" id="PF02585">
    <property type="entry name" value="PIG-L"/>
    <property type="match status" value="1"/>
</dbReference>
<evidence type="ECO:0000256" key="2">
    <source>
        <dbReference type="ARBA" id="ARBA00012176"/>
    </source>
</evidence>
<dbReference type="GO" id="GO:0005525">
    <property type="term" value="F:GTP binding"/>
    <property type="evidence" value="ECO:0007669"/>
    <property type="project" value="UniProtKB-KW"/>
</dbReference>
<evidence type="ECO:0000259" key="6">
    <source>
        <dbReference type="Pfam" id="PF03144"/>
    </source>
</evidence>
<dbReference type="CDD" id="cd03694">
    <property type="entry name" value="GTPBP_II"/>
    <property type="match status" value="1"/>
</dbReference>
<feature type="non-terminal residue" evidence="7">
    <location>
        <position position="818"/>
    </location>
</feature>
<evidence type="ECO:0000256" key="4">
    <source>
        <dbReference type="ARBA" id="ARBA00023134"/>
    </source>
</evidence>
<protein>
    <recommendedName>
        <fullName evidence="2">N-acetylglucosaminylphosphatidylinositol deacetylase</fullName>
        <ecNumber evidence="2">3.5.1.89</ecNumber>
    </recommendedName>
</protein>
<gene>
    <name evidence="7" type="ORF">BN1708_016248</name>
</gene>
<proteinExistence type="inferred from homology"/>
<evidence type="ECO:0000256" key="1">
    <source>
        <dbReference type="ARBA" id="ARBA00006066"/>
    </source>
</evidence>
<dbReference type="AlphaFoldDB" id="A0A0G4MG41"/>
<keyword evidence="4" id="KW-0342">GTP-binding</keyword>
<dbReference type="InterPro" id="IPR009000">
    <property type="entry name" value="Transl_B-barrel_sf"/>
</dbReference>
<accession>A0A0G4MG41</accession>
<keyword evidence="8" id="KW-1185">Reference proteome</keyword>
<dbReference type="FunFam" id="2.40.30.10:FF:000014">
    <property type="entry name" value="Probable GTP-binding protein 1"/>
    <property type="match status" value="1"/>
</dbReference>
<dbReference type="InterPro" id="IPR050055">
    <property type="entry name" value="EF-Tu_GTPase"/>
</dbReference>
<dbReference type="Pfam" id="PF03144">
    <property type="entry name" value="GTP_EFTU_D2"/>
    <property type="match status" value="1"/>
</dbReference>
<evidence type="ECO:0000313" key="7">
    <source>
        <dbReference type="EMBL" id="CRK33233.1"/>
    </source>
</evidence>
<dbReference type="EMBL" id="CVQH01022516">
    <property type="protein sequence ID" value="CRK33233.1"/>
    <property type="molecule type" value="Genomic_DNA"/>
</dbReference>
<keyword evidence="3" id="KW-0547">Nucleotide-binding</keyword>
<dbReference type="Gene3D" id="2.40.30.10">
    <property type="entry name" value="Translation factors"/>
    <property type="match status" value="1"/>
</dbReference>
<evidence type="ECO:0000256" key="3">
    <source>
        <dbReference type="ARBA" id="ARBA00022741"/>
    </source>
</evidence>
<feature type="domain" description="Translation elongation factor EFTu-like" evidence="6">
    <location>
        <begin position="612"/>
        <end position="682"/>
    </location>
</feature>
<dbReference type="InterPro" id="IPR004161">
    <property type="entry name" value="EFTu-like_2"/>
</dbReference>
<organism evidence="7 8">
    <name type="scientific">Verticillium longisporum</name>
    <name type="common">Verticillium dahliae var. longisporum</name>
    <dbReference type="NCBI Taxonomy" id="100787"/>
    <lineage>
        <taxon>Eukaryota</taxon>
        <taxon>Fungi</taxon>
        <taxon>Dikarya</taxon>
        <taxon>Ascomycota</taxon>
        <taxon>Pezizomycotina</taxon>
        <taxon>Sordariomycetes</taxon>
        <taxon>Hypocreomycetidae</taxon>
        <taxon>Glomerellales</taxon>
        <taxon>Plectosphaerellaceae</taxon>
        <taxon>Verticillium</taxon>
    </lineage>
</organism>
<dbReference type="SUPFAM" id="SSF52540">
    <property type="entry name" value="P-loop containing nucleoside triphosphate hydrolases"/>
    <property type="match status" value="1"/>
</dbReference>
<dbReference type="SUPFAM" id="SSF50447">
    <property type="entry name" value="Translation proteins"/>
    <property type="match status" value="1"/>
</dbReference>
<dbReference type="Proteomes" id="UP000044602">
    <property type="component" value="Unassembled WGS sequence"/>
</dbReference>
<dbReference type="Gene3D" id="3.40.50.300">
    <property type="entry name" value="P-loop containing nucleotide triphosphate hydrolases"/>
    <property type="match status" value="1"/>
</dbReference>
<sequence>MAWPWVLSAALAALAALLPLFYMYAATTLQAGLPRLTNKRICLLIAHPDDEAMFFAPTVLALTRPETGNHVKILCLSSGDADGLGETRKKELVKSGMALGLRQEDDVFVVESPDFQDSMTLTWDAHKIASLLCSAFAPQLAHAPASSASPTSASASAAATASIDVLVTFDAAGVSSHPNHISLHAGARAFLAQLLRARPGRPAPVALYTLTSVPLLRKYAAVADALPTLLGWYLAGGRSEGEQQKEDQNQDLPHPKTLLFFNQLTGDGGLPTAWKAMTTAHRSQMVWFRYAWIVLSRYMVINDLQLAEVDEAPISLGAAVGAGHGDVAALSDFAEYVEQQQSLRYPSTKPAVDGAAKPAAGSNDEHQHAELDELFDNLDLGDATGPSVRLKDMLLGADGETLKQLSKNLAERIDEGHGETVFDLGFENNGDSLGLDLDQWHTAYKRLDEAAQLVHANCQLLLTKNVGGEVEAPSAKSSKDKDCSGKVMIRQKPNTVEDVIETRIAVVGNVDAGKSSLLGVLVKGDLDDGRGKARVNLFRHKHEIESGRTSSVGMEILGFDTAGQVVVSDVPGRANLDLVRTFLNILPHHGRYDSEAPFEFHINDTFSVPFVGTVVSGIVKSGVIHAGDNILIGPDSLGQFMTTNIRSIERKRLGVPAASAGQSASFALKKIRRKDVRKGMVVLPKLEGQPNPKVHKEFIAEVLILSHATTIRTRYQAMLHVGPVSQTCAIIDVDRPYIRTGDRATVAFRFMQRPEYLAPGDRLLFREGRTKGLGIVKAVGYDPKKPLSPHGPDDGPAPGEGNGQAGQPAVGQEVHVGA</sequence>
<dbReference type="EC" id="3.5.1.89" evidence="2"/>
<dbReference type="InterPro" id="IPR009001">
    <property type="entry name" value="Transl_elong_EF1A/Init_IF2_C"/>
</dbReference>
<name>A0A0G4MG41_VERLO</name>
<dbReference type="GO" id="GO:0003746">
    <property type="term" value="F:translation elongation factor activity"/>
    <property type="evidence" value="ECO:0007669"/>
    <property type="project" value="TreeGrafter"/>
</dbReference>
<dbReference type="GO" id="GO:0000225">
    <property type="term" value="F:N-acetylglucosaminylphosphatidylinositol deacetylase activity"/>
    <property type="evidence" value="ECO:0007669"/>
    <property type="project" value="UniProtKB-EC"/>
</dbReference>
<dbReference type="InterPro" id="IPR027417">
    <property type="entry name" value="P-loop_NTPase"/>
</dbReference>
<reference evidence="7 8" key="1">
    <citation type="submission" date="2015-05" db="EMBL/GenBank/DDBJ databases">
        <authorList>
            <person name="Wang D.B."/>
            <person name="Wang M."/>
        </authorList>
    </citation>
    <scope>NUCLEOTIDE SEQUENCE [LARGE SCALE GENOMIC DNA]</scope>
    <source>
        <strain evidence="7">VL1</strain>
    </source>
</reference>
<evidence type="ECO:0000313" key="8">
    <source>
        <dbReference type="Proteomes" id="UP000044602"/>
    </source>
</evidence>
<dbReference type="CDD" id="cd03708">
    <property type="entry name" value="GTPBP_III"/>
    <property type="match status" value="1"/>
</dbReference>
<dbReference type="SUPFAM" id="SSF50465">
    <property type="entry name" value="EF-Tu/eEF-1alpha/eIF2-gamma C-terminal domain"/>
    <property type="match status" value="1"/>
</dbReference>